<evidence type="ECO:0000313" key="4">
    <source>
        <dbReference type="Proteomes" id="UP000095008"/>
    </source>
</evidence>
<keyword evidence="4" id="KW-1185">Reference proteome</keyword>
<dbReference type="Gene3D" id="3.40.50.150">
    <property type="entry name" value="Vaccinia Virus protein VP39"/>
    <property type="match status" value="1"/>
</dbReference>
<dbReference type="OrthoDB" id="9801609at2"/>
<sequence>MKAPMNRIKASIRKTPLFGPLKWLAALLGRSSYPLPFSHSLPAEPFLDRAIARIGKNPDPARREEEFYSYFSEIWAEGYEKGLTQQYTAYLPYIPKRSDLPFLDIGCGAGEFIQFLSANGIRTQGIDSNSKEVARAKGYGLEVNQADALVYLQDHLACFSGISMLEVIEHLPPESLASLLSSIFKSLAPGGVVLLETINIKHPLAFHSFYSDPTHTRPVPSDLLAFLLQWQGFAGVQVIYTTPLAFTQQQANDPSRAYFSYAVLGSKPTVSI</sequence>
<name>A0A1C2I544_ACITH</name>
<dbReference type="SUPFAM" id="SSF53335">
    <property type="entry name" value="S-adenosyl-L-methionine-dependent methyltransferases"/>
    <property type="match status" value="1"/>
</dbReference>
<dbReference type="PANTHER" id="PTHR43861">
    <property type="entry name" value="TRANS-ACONITATE 2-METHYLTRANSFERASE-RELATED"/>
    <property type="match status" value="1"/>
</dbReference>
<dbReference type="Pfam" id="PF13489">
    <property type="entry name" value="Methyltransf_23"/>
    <property type="match status" value="1"/>
</dbReference>
<dbReference type="CDD" id="cd02440">
    <property type="entry name" value="AdoMet_MTases"/>
    <property type="match status" value="1"/>
</dbReference>
<evidence type="ECO:0000313" key="1">
    <source>
        <dbReference type="EMBL" id="OCX67748.1"/>
    </source>
</evidence>
<gene>
    <name evidence="1" type="ORF">A6M23_20190</name>
    <name evidence="2" type="ORF">A6P07_04465</name>
</gene>
<dbReference type="Proteomes" id="UP000095008">
    <property type="component" value="Unassembled WGS sequence"/>
</dbReference>
<evidence type="ECO:0000313" key="2">
    <source>
        <dbReference type="EMBL" id="OCX75306.1"/>
    </source>
</evidence>
<dbReference type="Proteomes" id="UP000094893">
    <property type="component" value="Unassembled WGS sequence"/>
</dbReference>
<dbReference type="RefSeq" id="WP_024894848.1">
    <property type="nucleotide sequence ID" value="NZ_JABBDV010000031.1"/>
</dbReference>
<dbReference type="InterPro" id="IPR029063">
    <property type="entry name" value="SAM-dependent_MTases_sf"/>
</dbReference>
<proteinExistence type="predicted"/>
<organism evidence="2 3">
    <name type="scientific">Acidithiobacillus thiooxidans</name>
    <name type="common">Thiobacillus thiooxidans</name>
    <dbReference type="NCBI Taxonomy" id="930"/>
    <lineage>
        <taxon>Bacteria</taxon>
        <taxon>Pseudomonadati</taxon>
        <taxon>Pseudomonadota</taxon>
        <taxon>Acidithiobacillia</taxon>
        <taxon>Acidithiobacillales</taxon>
        <taxon>Acidithiobacillaceae</taxon>
        <taxon>Acidithiobacillus</taxon>
    </lineage>
</organism>
<reference evidence="2 3" key="1">
    <citation type="journal article" date="2016" name="Int. J. Mol. Sci.">
        <title>Comparative genomics of the extreme acidophile Acidithiobacillus thiooxidans reveals intraspecific divergence and niche adaptation.</title>
        <authorList>
            <person name="Zhang X."/>
            <person name="Feng X."/>
            <person name="Tao J."/>
            <person name="Ma L."/>
            <person name="Xiao Y."/>
            <person name="Liang Y."/>
            <person name="Liu X."/>
            <person name="Yin H."/>
        </authorList>
    </citation>
    <scope>NUCLEOTIDE SEQUENCE [LARGE SCALE GENOMIC DNA]</scope>
    <source>
        <strain evidence="2 3">A02</strain>
        <strain evidence="1">DXS-W</strain>
    </source>
</reference>
<evidence type="ECO:0000313" key="3">
    <source>
        <dbReference type="Proteomes" id="UP000094893"/>
    </source>
</evidence>
<comment type="caution">
    <text evidence="2">The sequence shown here is derived from an EMBL/GenBank/DDBJ whole genome shotgun (WGS) entry which is preliminary data.</text>
</comment>
<dbReference type="AlphaFoldDB" id="A0A1C2I544"/>
<accession>A0A1C2I544</accession>
<dbReference type="EMBL" id="LWSA01000045">
    <property type="protein sequence ID" value="OCX75306.1"/>
    <property type="molecule type" value="Genomic_DNA"/>
</dbReference>
<protein>
    <submittedName>
        <fullName evidence="2">Uncharacterized protein</fullName>
    </submittedName>
</protein>
<dbReference type="EMBL" id="LWRY01000302">
    <property type="protein sequence ID" value="OCX67748.1"/>
    <property type="molecule type" value="Genomic_DNA"/>
</dbReference>